<protein>
    <recommendedName>
        <fullName evidence="3">DUF6801 domain-containing protein</fullName>
    </recommendedName>
</protein>
<feature type="compositionally biased region" description="Basic and acidic residues" evidence="1">
    <location>
        <begin position="230"/>
        <end position="247"/>
    </location>
</feature>
<dbReference type="AlphaFoldDB" id="A0A6N9U228"/>
<evidence type="ECO:0000313" key="5">
    <source>
        <dbReference type="Proteomes" id="UP000471293"/>
    </source>
</evidence>
<dbReference type="Pfam" id="PF20611">
    <property type="entry name" value="DUF6801"/>
    <property type="match status" value="1"/>
</dbReference>
<feature type="domain" description="DUF6801" evidence="3">
    <location>
        <begin position="45"/>
        <end position="199"/>
    </location>
</feature>
<proteinExistence type="predicted"/>
<dbReference type="EMBL" id="JAAGLQ010000222">
    <property type="protein sequence ID" value="NEA16103.1"/>
    <property type="molecule type" value="Genomic_DNA"/>
</dbReference>
<comment type="caution">
    <text evidence="4">The sequence shown here is derived from an EMBL/GenBank/DDBJ whole genome shotgun (WGS) entry which is preliminary data.</text>
</comment>
<feature type="chain" id="PRO_5027122878" description="DUF6801 domain-containing protein" evidence="2">
    <location>
        <begin position="35"/>
        <end position="491"/>
    </location>
</feature>
<accession>A0A6N9U228</accession>
<evidence type="ECO:0000256" key="2">
    <source>
        <dbReference type="SAM" id="SignalP"/>
    </source>
</evidence>
<feature type="region of interest" description="Disordered" evidence="1">
    <location>
        <begin position="201"/>
        <end position="270"/>
    </location>
</feature>
<dbReference type="RefSeq" id="WP_164344307.1">
    <property type="nucleotide sequence ID" value="NZ_JAAGLQ010000222.1"/>
</dbReference>
<keyword evidence="2" id="KW-0732">Signal</keyword>
<evidence type="ECO:0000256" key="1">
    <source>
        <dbReference type="SAM" id="MobiDB-lite"/>
    </source>
</evidence>
<feature type="compositionally biased region" description="Low complexity" evidence="1">
    <location>
        <begin position="215"/>
        <end position="227"/>
    </location>
</feature>
<gene>
    <name evidence="4" type="ORF">G3I29_11310</name>
</gene>
<name>A0A6N9U228_STRHA</name>
<evidence type="ECO:0000313" key="4">
    <source>
        <dbReference type="EMBL" id="NEA16103.1"/>
    </source>
</evidence>
<evidence type="ECO:0000259" key="3">
    <source>
        <dbReference type="Pfam" id="PF20611"/>
    </source>
</evidence>
<organism evidence="4 5">
    <name type="scientific">Streptomyces halstedii</name>
    <dbReference type="NCBI Taxonomy" id="1944"/>
    <lineage>
        <taxon>Bacteria</taxon>
        <taxon>Bacillati</taxon>
        <taxon>Actinomycetota</taxon>
        <taxon>Actinomycetes</taxon>
        <taxon>Kitasatosporales</taxon>
        <taxon>Streptomycetaceae</taxon>
        <taxon>Streptomyces</taxon>
    </lineage>
</organism>
<dbReference type="Proteomes" id="UP000471293">
    <property type="component" value="Unassembled WGS sequence"/>
</dbReference>
<feature type="compositionally biased region" description="Pro residues" evidence="1">
    <location>
        <begin position="259"/>
        <end position="269"/>
    </location>
</feature>
<feature type="signal peptide" evidence="2">
    <location>
        <begin position="1"/>
        <end position="34"/>
    </location>
</feature>
<reference evidence="4 5" key="1">
    <citation type="submission" date="2020-01" db="EMBL/GenBank/DDBJ databases">
        <title>Insect and environment-associated Actinomycetes.</title>
        <authorList>
            <person name="Currrie C."/>
            <person name="Chevrette M."/>
            <person name="Carlson C."/>
            <person name="Stubbendieck R."/>
            <person name="Wendt-Pienkowski E."/>
        </authorList>
    </citation>
    <scope>NUCLEOTIDE SEQUENCE [LARGE SCALE GENOMIC DNA]</scope>
    <source>
        <strain evidence="4 5">SID11342</strain>
    </source>
</reference>
<sequence length="491" mass="50490">MAAHVRRTARRSSRFAAGGLLIAAATFLPGAASAADAQEVEVPLDYTCQFPSGGYALTAVLSGRVPADATAGVPFAPGEIALGLDVPRPVLDELAGLGAASVSARADLSVLHRSGGDSATAAWNGLEAPAQEITGQDEVTLRASGYVPTATFGAPGTATLTASDLKLTLSPLQADGSPAASGATEAECRLDEGADGTLATVAVGGGETDRPSEPSEPSGPAEPAPSGTPDAERELPPDLRRQLDAARQEAAADADPDSPEPCPYPPFELPTPADTFVAGYSNVAKMDGAAPLGPARLDVTLMKKYIADPCTNTFTSLSEADFSYEGRRQMPPAQATFLTYGFMPTTATMELVQVGPPADIVSVSVNSDPAIPEYTTVTAYLDIRIKDVRVNGVPLDVGTGCHTVKPVKQVLHAFGTSNPPSGYTVNRGGTMDGETYVPAFTGCGVDEDLSPMLTAAISGGGNYIKITQAPLCVFNDTESPDCPAKKPVPER</sequence>
<dbReference type="InterPro" id="IPR046542">
    <property type="entry name" value="DUF6801"/>
</dbReference>